<dbReference type="Proteomes" id="UP001054820">
    <property type="component" value="Chromosome"/>
</dbReference>
<proteinExistence type="predicted"/>
<organism evidence="5 6">
    <name type="scientific">Thiomicrorhabdus immobilis</name>
    <dbReference type="NCBI Taxonomy" id="2791037"/>
    <lineage>
        <taxon>Bacteria</taxon>
        <taxon>Pseudomonadati</taxon>
        <taxon>Pseudomonadota</taxon>
        <taxon>Gammaproteobacteria</taxon>
        <taxon>Thiotrichales</taxon>
        <taxon>Piscirickettsiaceae</taxon>
        <taxon>Thiomicrorhabdus</taxon>
    </lineage>
</organism>
<protein>
    <recommendedName>
        <fullName evidence="4">Phospholipid/glycerol acyltransferase domain-containing protein</fullName>
    </recommendedName>
</protein>
<feature type="domain" description="Phospholipid/glycerol acyltransferase" evidence="4">
    <location>
        <begin position="41"/>
        <end position="155"/>
    </location>
</feature>
<keyword evidence="2" id="KW-0808">Transferase</keyword>
<dbReference type="SMART" id="SM00563">
    <property type="entry name" value="PlsC"/>
    <property type="match status" value="1"/>
</dbReference>
<evidence type="ECO:0000313" key="5">
    <source>
        <dbReference type="EMBL" id="BCN93088.1"/>
    </source>
</evidence>
<dbReference type="InterPro" id="IPR002123">
    <property type="entry name" value="Plipid/glycerol_acylTrfase"/>
</dbReference>
<evidence type="ECO:0000256" key="2">
    <source>
        <dbReference type="ARBA" id="ARBA00022679"/>
    </source>
</evidence>
<keyword evidence="6" id="KW-1185">Reference proteome</keyword>
<evidence type="ECO:0000313" key="6">
    <source>
        <dbReference type="Proteomes" id="UP001054820"/>
    </source>
</evidence>
<evidence type="ECO:0000259" key="4">
    <source>
        <dbReference type="SMART" id="SM00563"/>
    </source>
</evidence>
<evidence type="ECO:0000256" key="3">
    <source>
        <dbReference type="ARBA" id="ARBA00023315"/>
    </source>
</evidence>
<dbReference type="PANTHER" id="PTHR10434">
    <property type="entry name" value="1-ACYL-SN-GLYCEROL-3-PHOSPHATE ACYLTRANSFERASE"/>
    <property type="match status" value="1"/>
</dbReference>
<comment type="pathway">
    <text evidence="1">Lipid metabolism.</text>
</comment>
<gene>
    <name evidence="5" type="ORF">THMIRHAM_08730</name>
</gene>
<dbReference type="PANTHER" id="PTHR10434:SF40">
    <property type="entry name" value="1-ACYL-SN-GLYCEROL-3-PHOSPHATE ACYLTRANSFERASE"/>
    <property type="match status" value="1"/>
</dbReference>
<keyword evidence="3" id="KW-0012">Acyltransferase</keyword>
<dbReference type="Pfam" id="PF01553">
    <property type="entry name" value="Acyltransferase"/>
    <property type="match status" value="1"/>
</dbReference>
<dbReference type="SUPFAM" id="SSF69593">
    <property type="entry name" value="Glycerol-3-phosphate (1)-acyltransferase"/>
    <property type="match status" value="1"/>
</dbReference>
<accession>A0ABM7MCM2</accession>
<sequence>MKRRLQFMRLGVRLSLFWLKITCNIKHIVHYEGDLVDEQASIILSRHESTWEALAFHSIFPFQVNVVKKELRRIPFFGLILVIIESILIDRNKTLEAIKKVKKEGHKALINDFWVVIFPGGTRIKPRELSEINSGGAILAKQEKVPVYLVAHNAGEFWPKGTFIKKPGIVEVYVKQLQNVTDKDIKTINLESKDWFQKPYQK</sequence>
<dbReference type="EMBL" id="AP024202">
    <property type="protein sequence ID" value="BCN93088.1"/>
    <property type="molecule type" value="Genomic_DNA"/>
</dbReference>
<name>A0ABM7MCM2_9GAMM</name>
<dbReference type="CDD" id="cd07989">
    <property type="entry name" value="LPLAT_AGPAT-like"/>
    <property type="match status" value="1"/>
</dbReference>
<evidence type="ECO:0000256" key="1">
    <source>
        <dbReference type="ARBA" id="ARBA00005189"/>
    </source>
</evidence>
<reference evidence="5" key="1">
    <citation type="journal article" date="2022" name="Arch. Microbiol.">
        <title>Thiomicrorhabdus immobilis sp. nov., a mesophilic sulfur-oxidizing bacterium isolated from sediment of a brackish lake in northern Japan.</title>
        <authorList>
            <person name="Kojima H."/>
            <person name="Mochizuki J."/>
            <person name="Kanda M."/>
            <person name="Watanabe T."/>
            <person name="Fukui M."/>
        </authorList>
    </citation>
    <scope>NUCLEOTIDE SEQUENCE</scope>
    <source>
        <strain evidence="5">Am19</strain>
    </source>
</reference>